<evidence type="ECO:0000313" key="7">
    <source>
        <dbReference type="EMBL" id="MFB9205464.1"/>
    </source>
</evidence>
<dbReference type="PROSITE" id="PS00138">
    <property type="entry name" value="SUBTILASE_SER"/>
    <property type="match status" value="1"/>
</dbReference>
<dbReference type="Proteomes" id="UP001589647">
    <property type="component" value="Unassembled WGS sequence"/>
</dbReference>
<evidence type="ECO:0000256" key="2">
    <source>
        <dbReference type="ARBA" id="ARBA00022670"/>
    </source>
</evidence>
<organism evidence="7 8">
    <name type="scientific">Nonomuraea spiralis</name>
    <dbReference type="NCBI Taxonomy" id="46182"/>
    <lineage>
        <taxon>Bacteria</taxon>
        <taxon>Bacillati</taxon>
        <taxon>Actinomycetota</taxon>
        <taxon>Actinomycetes</taxon>
        <taxon>Streptosporangiales</taxon>
        <taxon>Streptosporangiaceae</taxon>
        <taxon>Nonomuraea</taxon>
    </lineage>
</organism>
<evidence type="ECO:0000256" key="1">
    <source>
        <dbReference type="ARBA" id="ARBA00011073"/>
    </source>
</evidence>
<dbReference type="InterPro" id="IPR022398">
    <property type="entry name" value="Peptidase_S8_His-AS"/>
</dbReference>
<protein>
    <submittedName>
        <fullName evidence="7">S8 family serine peptidase</fullName>
    </submittedName>
</protein>
<keyword evidence="2 5" id="KW-0645">Protease</keyword>
<dbReference type="InterPro" id="IPR013783">
    <property type="entry name" value="Ig-like_fold"/>
</dbReference>
<evidence type="ECO:0000313" key="8">
    <source>
        <dbReference type="Proteomes" id="UP001589647"/>
    </source>
</evidence>
<dbReference type="PROSITE" id="PS51892">
    <property type="entry name" value="SUBTILASE"/>
    <property type="match status" value="1"/>
</dbReference>
<feature type="active site" description="Charge relay system" evidence="5">
    <location>
        <position position="376"/>
    </location>
</feature>
<keyword evidence="8" id="KW-1185">Reference proteome</keyword>
<dbReference type="InterPro" id="IPR000209">
    <property type="entry name" value="Peptidase_S8/S53_dom"/>
</dbReference>
<dbReference type="PROSITE" id="PS00137">
    <property type="entry name" value="SUBTILASE_HIS"/>
    <property type="match status" value="1"/>
</dbReference>
<keyword evidence="4 5" id="KW-0720">Serine protease</keyword>
<dbReference type="Gene3D" id="2.60.40.10">
    <property type="entry name" value="Immunoglobulins"/>
    <property type="match status" value="1"/>
</dbReference>
<dbReference type="SUPFAM" id="SSF52743">
    <property type="entry name" value="Subtilisin-like"/>
    <property type="match status" value="1"/>
</dbReference>
<evidence type="ECO:0000256" key="4">
    <source>
        <dbReference type="ARBA" id="ARBA00022825"/>
    </source>
</evidence>
<dbReference type="InterPro" id="IPR036852">
    <property type="entry name" value="Peptidase_S8/S53_dom_sf"/>
</dbReference>
<dbReference type="InterPro" id="IPR023828">
    <property type="entry name" value="Peptidase_S8_Ser-AS"/>
</dbReference>
<feature type="domain" description="Peptidase S8/S53" evidence="6">
    <location>
        <begin position="169"/>
        <end position="417"/>
    </location>
</feature>
<evidence type="ECO:0000256" key="3">
    <source>
        <dbReference type="ARBA" id="ARBA00022801"/>
    </source>
</evidence>
<dbReference type="Gene3D" id="3.40.50.200">
    <property type="entry name" value="Peptidase S8/S53 domain"/>
    <property type="match status" value="1"/>
</dbReference>
<comment type="similarity">
    <text evidence="1 5">Belongs to the peptidase S8 family.</text>
</comment>
<accession>A0ABV5ILP5</accession>
<dbReference type="RefSeq" id="WP_189652178.1">
    <property type="nucleotide sequence ID" value="NZ_BMRC01000025.1"/>
</dbReference>
<evidence type="ECO:0000259" key="6">
    <source>
        <dbReference type="Pfam" id="PF00082"/>
    </source>
</evidence>
<dbReference type="PANTHER" id="PTHR43806">
    <property type="entry name" value="PEPTIDASE S8"/>
    <property type="match status" value="1"/>
</dbReference>
<evidence type="ECO:0000256" key="5">
    <source>
        <dbReference type="PROSITE-ProRule" id="PRU01240"/>
    </source>
</evidence>
<name>A0ABV5ILP5_9ACTN</name>
<comment type="caution">
    <text evidence="7">The sequence shown here is derived from an EMBL/GenBank/DDBJ whole genome shotgun (WGS) entry which is preliminary data.</text>
</comment>
<dbReference type="EMBL" id="JBHMEI010000029">
    <property type="protein sequence ID" value="MFB9205464.1"/>
    <property type="molecule type" value="Genomic_DNA"/>
</dbReference>
<dbReference type="PRINTS" id="PR00723">
    <property type="entry name" value="SUBTILISIN"/>
</dbReference>
<reference evidence="7 8" key="1">
    <citation type="submission" date="2024-09" db="EMBL/GenBank/DDBJ databases">
        <authorList>
            <person name="Sun Q."/>
            <person name="Mori K."/>
        </authorList>
    </citation>
    <scope>NUCLEOTIDE SEQUENCE [LARGE SCALE GENOMIC DNA]</scope>
    <source>
        <strain evidence="7 8">CCM 3426</strain>
    </source>
</reference>
<keyword evidence="3 5" id="KW-0378">Hydrolase</keyword>
<dbReference type="PANTHER" id="PTHR43806:SF11">
    <property type="entry name" value="CEREVISIN-RELATED"/>
    <property type="match status" value="1"/>
</dbReference>
<dbReference type="InterPro" id="IPR015500">
    <property type="entry name" value="Peptidase_S8_subtilisin-rel"/>
</dbReference>
<proteinExistence type="inferred from homology"/>
<gene>
    <name evidence="7" type="ORF">ACFFV7_30020</name>
</gene>
<sequence length="1025" mass="107428">MSGSVTLLTGDKVTVSGRGHRVESAPGRQVRYSTQFRDGHLYVIPSDAFPLVSEGLLDDRLFDVTQLLAWRYGDADTDEIPLISQPLGEKPAPTLSGTRLTRKLDDLGVAAVRVPKSTAARTWRDLVSGVRMPAAGKGKIWLDGRRSFTLDRSTAQIGATEAWKQGFTGQGVTVAVLDSGYDAGHPDLKGVVTQERNFSDEPDMTDRVGHGTHVSSIVAGAGTKYRGVAPGARIAMGKVGGVDGISDSALLAGMEWAATEARAKVVNMSLGTTDEPGDDPVEQAVNTLSERTGTLFVVAAGNEGGEGSVSSPSTADAALSVGAVDRSDQVSTFSSRGPRAGDHAIKPEITAPGVDIVAAAAEGTADGPHVAHSGTSMAAPHVSGAAAILAQRHPGWTGQQLKAALVDSAKPTSGTGLYDQGAGRVDVPRALAQPVIASPATVWAGFPWQHTGGDQATRTITYTNDGDTPVTLNLTTDTDVLKLPQDKLEVPAGGQASLTLTVDVTGKPAGDYPGVLTATSGDTVLRTPAGAYVEPESHDVTVTAVARSGAPAGLAYGMVYDQASGAQRTLRFRDGVAKARLPKGDWNLYTEIYDFDPVVLTTGHRPLTVDDDDLRVTVDARKGERIRFAVDDPTAAADQEFGLYLANGPWQYGWYSSGQDPNQGYYVIPVRQPGLTYESWSVWHKKDAAPSPYRYDLVDRRTGGIPDDPTYSARTRDLVKASETFRASGATGTGTMWTGPLDPAGIGALTLPTRDIPLPSAMTHYRSPGLAWSSEFQTGGSRQIGTSPVRGRAFSEVWNAAVAGPSFATPGGSRSGDTLQFFAGRLYTDGVAELTGMDATATGTLTLSRDGRQIATSGIAGCAPGNSEQCALSATLPQDAGTYTLAVSSHRDTSVNTLSTGVDAVWTFRSARTAQATPLPLMAVRYAPRGLDTANRAEPGSRTQLSIWIERNPGARGAAVRTVKLEFSTDDGATWQPVRTRAAASGWTATVANPDSSGFVSLRATVKDTAGDGVTQTVTRAYAVG</sequence>
<feature type="active site" description="Charge relay system" evidence="5">
    <location>
        <position position="210"/>
    </location>
</feature>
<dbReference type="InterPro" id="IPR050131">
    <property type="entry name" value="Peptidase_S8_subtilisin-like"/>
</dbReference>
<feature type="active site" description="Charge relay system" evidence="5">
    <location>
        <position position="178"/>
    </location>
</feature>
<dbReference type="Pfam" id="PF00082">
    <property type="entry name" value="Peptidase_S8"/>
    <property type="match status" value="1"/>
</dbReference>